<name>A0A9W6YYX4_AMBMO</name>
<accession>A0A9W6YYX4</accession>
<keyword evidence="2" id="KW-1185">Reference proteome</keyword>
<evidence type="ECO:0000313" key="2">
    <source>
        <dbReference type="Proteomes" id="UP001165063"/>
    </source>
</evidence>
<dbReference type="EMBL" id="BSXU01001436">
    <property type="protein sequence ID" value="GMG27418.1"/>
    <property type="molecule type" value="Genomic_DNA"/>
</dbReference>
<comment type="caution">
    <text evidence="1">The sequence shown here is derived from an EMBL/GenBank/DDBJ whole genome shotgun (WGS) entry which is preliminary data.</text>
</comment>
<sequence length="114" mass="12963">MSKSIQFSSINQVYNCWKSKSVALEDIIFTPPEPTLETAITTVSSDVASVVDSTYFSYEFSFGTSIALDFIFVIHYGIHSSRNIIRISEYGFTDCSINNIFSYLELEHCFRQNS</sequence>
<gene>
    <name evidence="1" type="ORF">Amon01_000343400</name>
</gene>
<dbReference type="AlphaFoldDB" id="A0A9W6YYX4"/>
<evidence type="ECO:0000313" key="1">
    <source>
        <dbReference type="EMBL" id="GMG27418.1"/>
    </source>
</evidence>
<organism evidence="1 2">
    <name type="scientific">Ambrosiozyma monospora</name>
    <name type="common">Yeast</name>
    <name type="synonym">Endomycopsis monosporus</name>
    <dbReference type="NCBI Taxonomy" id="43982"/>
    <lineage>
        <taxon>Eukaryota</taxon>
        <taxon>Fungi</taxon>
        <taxon>Dikarya</taxon>
        <taxon>Ascomycota</taxon>
        <taxon>Saccharomycotina</taxon>
        <taxon>Pichiomycetes</taxon>
        <taxon>Pichiales</taxon>
        <taxon>Pichiaceae</taxon>
        <taxon>Ambrosiozyma</taxon>
    </lineage>
</organism>
<dbReference type="Proteomes" id="UP001165063">
    <property type="component" value="Unassembled WGS sequence"/>
</dbReference>
<reference evidence="1" key="1">
    <citation type="submission" date="2023-04" db="EMBL/GenBank/DDBJ databases">
        <title>Ambrosiozyma monospora NBRC 1965.</title>
        <authorList>
            <person name="Ichikawa N."/>
            <person name="Sato H."/>
            <person name="Tonouchi N."/>
        </authorList>
    </citation>
    <scope>NUCLEOTIDE SEQUENCE</scope>
    <source>
        <strain evidence="1">NBRC 1965</strain>
    </source>
</reference>
<protein>
    <submittedName>
        <fullName evidence="1">Unnamed protein product</fullName>
    </submittedName>
</protein>
<proteinExistence type="predicted"/>